<dbReference type="PANTHER" id="PTHR24096">
    <property type="entry name" value="LONG-CHAIN-FATTY-ACID--COA LIGASE"/>
    <property type="match status" value="1"/>
</dbReference>
<sequence length="546" mass="57028">MPEPTDVADLAALAATRAPDRLALVEAGGRSLTFAALDEQVSRFSTGLGGLGVVGGQRVMLVLGNRIEFVVAHLGALRAHAVSVPVDPRTGVPDLAWMIADSGAALVVADAHSVATVRAAVALVRTVVGGGHVDGLEDVDPAVVARARDPRILVAGTDPRVEEGETAWADVVATDPRPVPASTDPERLAALLYTVTAAGRPRAAMLTHRALLANLTQFSLVQPATMHGDDVVLGLLPLHHVYGLNAVLGSALWHRAKVVLVDQFHPETTLDVIDDEAVSVLPVAPPVIRAWLGHPGLRERLGPVRLVLSGSELLPADVAAEFAAQSGLPVHQGYGLTEGAPVVTTTLGAAGHSAAGDPAPGSFGAPLPGVEIGIVDDATGRPARDEPGRLRIRGENLFSGYWPDGTDGPDADGWWDTGDVGWTDENDELHLVDRARDVIVVSGFNVYPSEVEEVVATAAGVRDCAVVGAADPTSGQSVVAYVVLAPNSEELGVRIAITEVVREQLARFKQPSRVEFVDRLPTTGSGRVARGRLRGMERRRAGGLLG</sequence>
<dbReference type="Proteomes" id="UP001596098">
    <property type="component" value="Unassembled WGS sequence"/>
</dbReference>
<dbReference type="InterPro" id="IPR000873">
    <property type="entry name" value="AMP-dep_synth/lig_dom"/>
</dbReference>
<feature type="domain" description="AMP-dependent synthetase/ligase" evidence="1">
    <location>
        <begin position="14"/>
        <end position="402"/>
    </location>
</feature>
<proteinExistence type="predicted"/>
<dbReference type="EMBL" id="JBHSQI010000005">
    <property type="protein sequence ID" value="MFC6154001.1"/>
    <property type="molecule type" value="Genomic_DNA"/>
</dbReference>
<dbReference type="Gene3D" id="3.30.300.30">
    <property type="match status" value="1"/>
</dbReference>
<evidence type="ECO:0000259" key="1">
    <source>
        <dbReference type="Pfam" id="PF00501"/>
    </source>
</evidence>
<dbReference type="RefSeq" id="WP_128221788.1">
    <property type="nucleotide sequence ID" value="NZ_CP034929.1"/>
</dbReference>
<evidence type="ECO:0000313" key="3">
    <source>
        <dbReference type="EMBL" id="MFC6154001.1"/>
    </source>
</evidence>
<reference evidence="4" key="1">
    <citation type="journal article" date="2019" name="Int. J. Syst. Evol. Microbiol.">
        <title>The Global Catalogue of Microorganisms (GCM) 10K type strain sequencing project: providing services to taxonomists for standard genome sequencing and annotation.</title>
        <authorList>
            <consortium name="The Broad Institute Genomics Platform"/>
            <consortium name="The Broad Institute Genome Sequencing Center for Infectious Disease"/>
            <person name="Wu L."/>
            <person name="Ma J."/>
        </authorList>
    </citation>
    <scope>NUCLEOTIDE SEQUENCE [LARGE SCALE GENOMIC DNA]</scope>
    <source>
        <strain evidence="4">DFY28</strain>
    </source>
</reference>
<evidence type="ECO:0000313" key="4">
    <source>
        <dbReference type="Proteomes" id="UP001596098"/>
    </source>
</evidence>
<dbReference type="InterPro" id="IPR045851">
    <property type="entry name" value="AMP-bd_C_sf"/>
</dbReference>
<dbReference type="SUPFAM" id="SSF56801">
    <property type="entry name" value="Acetyl-CoA synthetase-like"/>
    <property type="match status" value="1"/>
</dbReference>
<evidence type="ECO:0000259" key="2">
    <source>
        <dbReference type="Pfam" id="PF13193"/>
    </source>
</evidence>
<feature type="domain" description="AMP-binding enzyme C-terminal" evidence="2">
    <location>
        <begin position="450"/>
        <end position="526"/>
    </location>
</feature>
<dbReference type="InterPro" id="IPR042099">
    <property type="entry name" value="ANL_N_sf"/>
</dbReference>
<protein>
    <submittedName>
        <fullName evidence="3">Class I adenylate-forming enzyme family protein</fullName>
    </submittedName>
</protein>
<name>A0ABW1QWR3_9ACTN</name>
<dbReference type="Gene3D" id="3.40.50.12780">
    <property type="entry name" value="N-terminal domain of ligase-like"/>
    <property type="match status" value="1"/>
</dbReference>
<organism evidence="3 4">
    <name type="scientific">Nocardioides yefusunii</name>
    <dbReference type="NCBI Taxonomy" id="2500546"/>
    <lineage>
        <taxon>Bacteria</taxon>
        <taxon>Bacillati</taxon>
        <taxon>Actinomycetota</taxon>
        <taxon>Actinomycetes</taxon>
        <taxon>Propionibacteriales</taxon>
        <taxon>Nocardioidaceae</taxon>
        <taxon>Nocardioides</taxon>
    </lineage>
</organism>
<dbReference type="Pfam" id="PF13193">
    <property type="entry name" value="AMP-binding_C"/>
    <property type="match status" value="1"/>
</dbReference>
<gene>
    <name evidence="3" type="ORF">ACFPWU_10060</name>
</gene>
<dbReference type="InterPro" id="IPR025110">
    <property type="entry name" value="AMP-bd_C"/>
</dbReference>
<dbReference type="Pfam" id="PF00501">
    <property type="entry name" value="AMP-binding"/>
    <property type="match status" value="1"/>
</dbReference>
<accession>A0ABW1QWR3</accession>
<keyword evidence="4" id="KW-1185">Reference proteome</keyword>
<comment type="caution">
    <text evidence="3">The sequence shown here is derived from an EMBL/GenBank/DDBJ whole genome shotgun (WGS) entry which is preliminary data.</text>
</comment>